<evidence type="ECO:0000259" key="1">
    <source>
        <dbReference type="Pfam" id="PF13304"/>
    </source>
</evidence>
<dbReference type="GO" id="GO:0000731">
    <property type="term" value="P:DNA synthesis involved in DNA repair"/>
    <property type="evidence" value="ECO:0007669"/>
    <property type="project" value="TreeGrafter"/>
</dbReference>
<sequence length="530" mass="60221">MSYNIIFPKKDGTSGQEVIQTESNIVLIGANGAGKTRFGVYVEQLVSSNMNVHRISAQKALNIPEFAPIKNLEQAENALKFGNADYPTLQYKTTFRWGKDPATFLLNDYEKLLSLLFAKSSERDRIHTQQTRQTQTYISVPNSPIDIIIKIWNSLLPHRNISFNDGKITVSTSSGDNYHGKDMSDGERVILYLIGQCLCAPSNSIIIVDEPEIHIHKSLVDKLWNKIEELSQDKLIIYITHDLEFATSRTDASKFWIKEYNGKNRWLWQEIPSDDNIPESLMLEIIGNRKNVIFCEGEMGKLDSTIYQLVYPNFHIISRGGGSKVIEATKAFRENTELHHLTAFGIIDSDYKEQEEITILRKHGIFTISVAEVENLFCIEPLIRIISNHLHLDADIKVNEVINFLIDALSTEFNTQVSSKAEKIIEYKLGAFSKESNSEQGLVDGFNTTIGRINIPLAYETARVQYQSAIDNRDIEQLLLLYNRKSLPNRISSIFGLTNGEYGKLLVRLLKGNQQNEIITALKNYLPKLE</sequence>
<dbReference type="Proteomes" id="UP000184516">
    <property type="component" value="Unassembled WGS sequence"/>
</dbReference>
<dbReference type="RefSeq" id="WP_073368962.1">
    <property type="nucleotide sequence ID" value="NZ_FQWB01000002.1"/>
</dbReference>
<dbReference type="EMBL" id="FQWB01000002">
    <property type="protein sequence ID" value="SHG11673.1"/>
    <property type="molecule type" value="Genomic_DNA"/>
</dbReference>
<proteinExistence type="predicted"/>
<dbReference type="Gene3D" id="3.40.50.300">
    <property type="entry name" value="P-loop containing nucleotide triphosphate hydrolases"/>
    <property type="match status" value="1"/>
</dbReference>
<dbReference type="GO" id="GO:0005524">
    <property type="term" value="F:ATP binding"/>
    <property type="evidence" value="ECO:0007669"/>
    <property type="project" value="InterPro"/>
</dbReference>
<feature type="domain" description="ATPase AAA-type core" evidence="1">
    <location>
        <begin position="131"/>
        <end position="244"/>
    </location>
</feature>
<dbReference type="SUPFAM" id="SSF52540">
    <property type="entry name" value="P-loop containing nucleoside triphosphate hydrolases"/>
    <property type="match status" value="1"/>
</dbReference>
<dbReference type="GO" id="GO:0016887">
    <property type="term" value="F:ATP hydrolysis activity"/>
    <property type="evidence" value="ECO:0007669"/>
    <property type="project" value="InterPro"/>
</dbReference>
<gene>
    <name evidence="3" type="ORF">SAMN05443549_102102</name>
</gene>
<dbReference type="AlphaFoldDB" id="A0A1M5H703"/>
<dbReference type="InterPro" id="IPR003959">
    <property type="entry name" value="ATPase_AAA_core"/>
</dbReference>
<dbReference type="PANTHER" id="PTHR32182:SF22">
    <property type="entry name" value="ATP-DEPENDENT ENDONUCLEASE, OLD FAMILY-RELATED"/>
    <property type="match status" value="1"/>
</dbReference>
<dbReference type="GO" id="GO:0006302">
    <property type="term" value="P:double-strand break repair"/>
    <property type="evidence" value="ECO:0007669"/>
    <property type="project" value="TreeGrafter"/>
</dbReference>
<accession>A0A1M5H703</accession>
<dbReference type="InterPro" id="IPR027417">
    <property type="entry name" value="P-loop_NTPase"/>
</dbReference>
<dbReference type="STRING" id="468056.SAMN05443549_102102"/>
<evidence type="ECO:0000313" key="4">
    <source>
        <dbReference type="Proteomes" id="UP000184516"/>
    </source>
</evidence>
<keyword evidence="4" id="KW-1185">Reference proteome</keyword>
<feature type="domain" description="DUF4435" evidence="2">
    <location>
        <begin position="290"/>
        <end position="419"/>
    </location>
</feature>
<dbReference type="Pfam" id="PF13304">
    <property type="entry name" value="AAA_21"/>
    <property type="match status" value="1"/>
</dbReference>
<protein>
    <submittedName>
        <fullName evidence="3">AAA domain-containing protein, putative AbiEii toxin, Type IV TA system</fullName>
    </submittedName>
</protein>
<dbReference type="CDD" id="cd00267">
    <property type="entry name" value="ABC_ATPase"/>
    <property type="match status" value="1"/>
</dbReference>
<dbReference type="InterPro" id="IPR029492">
    <property type="entry name" value="DUF4435"/>
</dbReference>
<dbReference type="OrthoDB" id="9815944at2"/>
<dbReference type="PANTHER" id="PTHR32182">
    <property type="entry name" value="DNA REPLICATION AND REPAIR PROTEIN RECF"/>
    <property type="match status" value="1"/>
</dbReference>
<name>A0A1M5H703_9FLAO</name>
<evidence type="ECO:0000313" key="3">
    <source>
        <dbReference type="EMBL" id="SHG11673.1"/>
    </source>
</evidence>
<reference evidence="4" key="1">
    <citation type="submission" date="2016-11" db="EMBL/GenBank/DDBJ databases">
        <authorList>
            <person name="Varghese N."/>
            <person name="Submissions S."/>
        </authorList>
    </citation>
    <scope>NUCLEOTIDE SEQUENCE [LARGE SCALE GENOMIC DNA]</scope>
    <source>
        <strain evidence="4">DSM 19978</strain>
    </source>
</reference>
<evidence type="ECO:0000259" key="2">
    <source>
        <dbReference type="Pfam" id="PF14491"/>
    </source>
</evidence>
<organism evidence="3 4">
    <name type="scientific">Flavobacterium fluvii</name>
    <dbReference type="NCBI Taxonomy" id="468056"/>
    <lineage>
        <taxon>Bacteria</taxon>
        <taxon>Pseudomonadati</taxon>
        <taxon>Bacteroidota</taxon>
        <taxon>Flavobacteriia</taxon>
        <taxon>Flavobacteriales</taxon>
        <taxon>Flavobacteriaceae</taxon>
        <taxon>Flavobacterium</taxon>
    </lineage>
</organism>
<dbReference type="Pfam" id="PF14491">
    <property type="entry name" value="DUF4435"/>
    <property type="match status" value="1"/>
</dbReference>